<evidence type="ECO:0000313" key="2">
    <source>
        <dbReference type="Ensembl" id="ENSHHUP00000041741.1"/>
    </source>
</evidence>
<protein>
    <recommendedName>
        <fullName evidence="1">Vacuolar protein sorting-associated protein 13 VPS13 adaptor binding domain-containing protein</fullName>
    </recommendedName>
</protein>
<proteinExistence type="predicted"/>
<reference evidence="3" key="1">
    <citation type="submission" date="2018-06" db="EMBL/GenBank/DDBJ databases">
        <title>Genome assembly of Danube salmon.</title>
        <authorList>
            <person name="Macqueen D.J."/>
            <person name="Gundappa M.K."/>
        </authorList>
    </citation>
    <scope>NUCLEOTIDE SEQUENCE [LARGE SCALE GENOMIC DNA]</scope>
</reference>
<evidence type="ECO:0000313" key="3">
    <source>
        <dbReference type="Proteomes" id="UP000314982"/>
    </source>
</evidence>
<evidence type="ECO:0000259" key="1">
    <source>
        <dbReference type="Pfam" id="PF25036"/>
    </source>
</evidence>
<reference evidence="2" key="3">
    <citation type="submission" date="2025-09" db="UniProtKB">
        <authorList>
            <consortium name="Ensembl"/>
        </authorList>
    </citation>
    <scope>IDENTIFICATION</scope>
</reference>
<reference evidence="2" key="2">
    <citation type="submission" date="2025-08" db="UniProtKB">
        <authorList>
            <consortium name="Ensembl"/>
        </authorList>
    </citation>
    <scope>IDENTIFICATION</scope>
</reference>
<dbReference type="AlphaFoldDB" id="A0A4W5MRR0"/>
<dbReference type="GeneTree" id="ENSGT00970000198007"/>
<dbReference type="Ensembl" id="ENSHHUT00000043338.1">
    <property type="protein sequence ID" value="ENSHHUP00000041741.1"/>
    <property type="gene ID" value="ENSHHUG00000025773.1"/>
</dbReference>
<dbReference type="STRING" id="62062.ENSHHUP00000041741"/>
<organism evidence="2 3">
    <name type="scientific">Hucho hucho</name>
    <name type="common">huchen</name>
    <dbReference type="NCBI Taxonomy" id="62062"/>
    <lineage>
        <taxon>Eukaryota</taxon>
        <taxon>Metazoa</taxon>
        <taxon>Chordata</taxon>
        <taxon>Craniata</taxon>
        <taxon>Vertebrata</taxon>
        <taxon>Euteleostomi</taxon>
        <taxon>Actinopterygii</taxon>
        <taxon>Neopterygii</taxon>
        <taxon>Teleostei</taxon>
        <taxon>Protacanthopterygii</taxon>
        <taxon>Salmoniformes</taxon>
        <taxon>Salmonidae</taxon>
        <taxon>Salmoninae</taxon>
        <taxon>Hucho</taxon>
    </lineage>
</organism>
<dbReference type="Pfam" id="PF25036">
    <property type="entry name" value="VPS13_VAB"/>
    <property type="match status" value="1"/>
</dbReference>
<name>A0A4W5MRR0_9TELE</name>
<keyword evidence="3" id="KW-1185">Reference proteome</keyword>
<accession>A0A4W5MRR0</accession>
<sequence length="156" mass="17485">NRCDNRTLKDRVRCDNLTLKDAGAACSRHEVRWRCTSRTSSALLHSLRFCVVFKKENYLDQQPAKTGLGSAKQISRQPGNTIYLLPTLVLANLMPCDLNYYIKGTSIKGSLKTGKEAMLHAADTSQNMELVVLPENFPVCKELLIPPGTQNYVVRM</sequence>
<dbReference type="InterPro" id="IPR009543">
    <property type="entry name" value="VPS13_VAB"/>
</dbReference>
<feature type="domain" description="Vacuolar protein sorting-associated protein 13 VPS13 adaptor binding" evidence="1">
    <location>
        <begin position="77"/>
        <end position="152"/>
    </location>
</feature>
<dbReference type="Proteomes" id="UP000314982">
    <property type="component" value="Unassembled WGS sequence"/>
</dbReference>